<evidence type="ECO:0000256" key="1">
    <source>
        <dbReference type="ARBA" id="ARBA00023157"/>
    </source>
</evidence>
<dbReference type="PROSITE" id="PS00134">
    <property type="entry name" value="TRYPSIN_HIS"/>
    <property type="match status" value="1"/>
</dbReference>
<dbReference type="InterPro" id="IPR043504">
    <property type="entry name" value="Peptidase_S1_PA_chymotrypsin"/>
</dbReference>
<dbReference type="PANTHER" id="PTHR24252">
    <property type="entry name" value="ACROSIN-RELATED"/>
    <property type="match status" value="1"/>
</dbReference>
<dbReference type="EMBL" id="MN208392">
    <property type="protein sequence ID" value="QHB21581.1"/>
    <property type="molecule type" value="mRNA"/>
</dbReference>
<dbReference type="PRINTS" id="PR00722">
    <property type="entry name" value="CHYMOTRYPSIN"/>
</dbReference>
<dbReference type="AlphaFoldDB" id="A0A6B9KZD4"/>
<dbReference type="InterPro" id="IPR001314">
    <property type="entry name" value="Peptidase_S1A"/>
</dbReference>
<dbReference type="FunFam" id="2.40.10.10:FF:000068">
    <property type="entry name" value="transmembrane protease serine 2"/>
    <property type="match status" value="1"/>
</dbReference>
<dbReference type="SMART" id="SM00020">
    <property type="entry name" value="Tryp_SPc"/>
    <property type="match status" value="1"/>
</dbReference>
<dbReference type="InterPro" id="IPR009003">
    <property type="entry name" value="Peptidase_S1_PA"/>
</dbReference>
<dbReference type="PANTHER" id="PTHR24252:SF7">
    <property type="entry name" value="HYALIN"/>
    <property type="match status" value="1"/>
</dbReference>
<keyword evidence="2" id="KW-0720">Serine protease</keyword>
<dbReference type="SUPFAM" id="SSF50494">
    <property type="entry name" value="Trypsin-like serine proteases"/>
    <property type="match status" value="1"/>
</dbReference>
<dbReference type="GO" id="GO:0004252">
    <property type="term" value="F:serine-type endopeptidase activity"/>
    <property type="evidence" value="ECO:0007669"/>
    <property type="project" value="InterPro"/>
</dbReference>
<dbReference type="CDD" id="cd00190">
    <property type="entry name" value="Tryp_SPc"/>
    <property type="match status" value="1"/>
</dbReference>
<keyword evidence="2" id="KW-0378">Hydrolase</keyword>
<keyword evidence="3" id="KW-0732">Signal</keyword>
<dbReference type="PROSITE" id="PS00135">
    <property type="entry name" value="TRYPSIN_SER"/>
    <property type="match status" value="1"/>
</dbReference>
<evidence type="ECO:0000313" key="5">
    <source>
        <dbReference type="EMBL" id="QHB21581.1"/>
    </source>
</evidence>
<dbReference type="Pfam" id="PF00089">
    <property type="entry name" value="Trypsin"/>
    <property type="match status" value="1"/>
</dbReference>
<organism evidence="5">
    <name type="scientific">Platymeris rhadamanthus</name>
    <name type="common">Red spot assassin bug</name>
    <dbReference type="NCBI Taxonomy" id="1134088"/>
    <lineage>
        <taxon>Eukaryota</taxon>
        <taxon>Metazoa</taxon>
        <taxon>Ecdysozoa</taxon>
        <taxon>Arthropoda</taxon>
        <taxon>Hexapoda</taxon>
        <taxon>Insecta</taxon>
        <taxon>Pterygota</taxon>
        <taxon>Neoptera</taxon>
        <taxon>Paraneoptera</taxon>
        <taxon>Hemiptera</taxon>
        <taxon>Heteroptera</taxon>
        <taxon>Panheteroptera</taxon>
        <taxon>Cimicomorpha</taxon>
        <taxon>Reduviidae</taxon>
        <taxon>Platymeris</taxon>
    </lineage>
</organism>
<dbReference type="GO" id="GO:0006508">
    <property type="term" value="P:proteolysis"/>
    <property type="evidence" value="ECO:0007669"/>
    <property type="project" value="UniProtKB-KW"/>
</dbReference>
<name>A0A6B9KZD4_PLARH</name>
<protein>
    <submittedName>
        <fullName evidence="5">Venom S1 protease 45</fullName>
    </submittedName>
</protein>
<dbReference type="Gene3D" id="2.40.10.10">
    <property type="entry name" value="Trypsin-like serine proteases"/>
    <property type="match status" value="1"/>
</dbReference>
<proteinExistence type="evidence at transcript level"/>
<reference evidence="5" key="1">
    <citation type="journal article" date="2019" name="Toxins">
        <title>Missiles of mass disruption: composition and glandular origin of venom used as a projectile defensive weapon by the assassin bug Platymeris rhadamanthus.</title>
        <authorList>
            <person name="Walker A.A."/>
            <person name="Robinson S.D."/>
            <person name="Undheim E.A.B."/>
            <person name="Jin J."/>
            <person name="Han X."/>
            <person name="Fry B.G."/>
            <person name="Vetter I."/>
            <person name="King G.F."/>
        </authorList>
    </citation>
    <scope>NUCLEOTIDE SEQUENCE</scope>
    <source>
        <tissue evidence="5">Venom glands</tissue>
    </source>
</reference>
<sequence>MGRFIWFLASSCLLMAKVIADTDYGVIQVEPGKLQIIGSDTITTGQSVSKWSYEACQGCRIILSCAILAKKCDHLLTIFDGNSTHVYCATLGVILEDSVNNKMNVTIMTKAGSRGLVCQVGATKHYTNIQFEEIDSSEFGLGTGAKRQTSCKCGWTNKSPARIIGGKDASPNEYPFMVGLILKVNNSNVCGGSIITPYHILTAAHCFLSHPGAPFSAVVGEHNFFKSNETRFTKVIDIEKTIAYPKYVNSTIEKYDIAIGVLKEKIVFNQAVGPVCLPNARINLLGEYITAMGWGEDMYRNGFPLVLQKVHLRVIALEICNSMYPYIEMRNRHQICLVAPKRDTCKGDSGSPLVWRNPETNRYTQVAVVSYGRECGYSVPSVNPDVHFFMDWIKQVIAETVPHEVCV</sequence>
<feature type="domain" description="Peptidase S1" evidence="4">
    <location>
        <begin position="163"/>
        <end position="398"/>
    </location>
</feature>
<feature type="chain" id="PRO_5025492863" evidence="3">
    <location>
        <begin position="21"/>
        <end position="407"/>
    </location>
</feature>
<evidence type="ECO:0000256" key="3">
    <source>
        <dbReference type="SAM" id="SignalP"/>
    </source>
</evidence>
<dbReference type="InterPro" id="IPR001254">
    <property type="entry name" value="Trypsin_dom"/>
</dbReference>
<keyword evidence="1" id="KW-1015">Disulfide bond</keyword>
<feature type="signal peptide" evidence="3">
    <location>
        <begin position="1"/>
        <end position="20"/>
    </location>
</feature>
<dbReference type="InterPro" id="IPR033116">
    <property type="entry name" value="TRYPSIN_SER"/>
</dbReference>
<dbReference type="InterPro" id="IPR018114">
    <property type="entry name" value="TRYPSIN_HIS"/>
</dbReference>
<accession>A0A6B9KZD4</accession>
<dbReference type="PROSITE" id="PS50240">
    <property type="entry name" value="TRYPSIN_DOM"/>
    <property type="match status" value="1"/>
</dbReference>
<evidence type="ECO:0000259" key="4">
    <source>
        <dbReference type="PROSITE" id="PS50240"/>
    </source>
</evidence>
<evidence type="ECO:0000256" key="2">
    <source>
        <dbReference type="RuleBase" id="RU363034"/>
    </source>
</evidence>
<keyword evidence="2 5" id="KW-0645">Protease</keyword>